<sequence>MAYTVTKEKALLLRKRGLSLNEIVRKLGANKSTVSHWCRDIQLSKLQQKELYARSSIKSLAALLKAAEGKRRVRILKVKELTLAGKKEVGQLTHRDRFIAGLALYWSEGYKHSGEEVGFTNSDPKMILFFIRWLAESYSIEKSRLILRVSINEGHSHRVKEVEHYWSKVIDVPLSQFTKTSLIKTVPKKQYANSSVHYGTLRVKVRNGTDLRRKILGSIEQLKVAR</sequence>
<comment type="caution">
    <text evidence="1">The sequence shown here is derived from an EMBL/GenBank/DDBJ whole genome shotgun (WGS) entry which is preliminary data.</text>
</comment>
<name>A0A0G1XW92_9BACT</name>
<dbReference type="EMBL" id="LCRO01000016">
    <property type="protein sequence ID" value="KKW35160.1"/>
    <property type="molecule type" value="Genomic_DNA"/>
</dbReference>
<evidence type="ECO:0008006" key="3">
    <source>
        <dbReference type="Google" id="ProtNLM"/>
    </source>
</evidence>
<dbReference type="AlphaFoldDB" id="A0A0G1XW92"/>
<organism evidence="1 2">
    <name type="scientific">Candidatus Adlerbacteria bacterium GW2011_GWA1_54_10</name>
    <dbReference type="NCBI Taxonomy" id="1618605"/>
    <lineage>
        <taxon>Bacteria</taxon>
        <taxon>Candidatus Adleribacteriota</taxon>
    </lineage>
</organism>
<accession>A0A0G1XW92</accession>
<gene>
    <name evidence="1" type="ORF">UY83_C0016G0002</name>
</gene>
<proteinExistence type="predicted"/>
<evidence type="ECO:0000313" key="2">
    <source>
        <dbReference type="Proteomes" id="UP000034740"/>
    </source>
</evidence>
<protein>
    <recommendedName>
        <fullName evidence="3">Resolvase helix-turn-helix domain protein</fullName>
    </recommendedName>
</protein>
<reference evidence="1 2" key="1">
    <citation type="journal article" date="2015" name="Nature">
        <title>rRNA introns, odd ribosomes, and small enigmatic genomes across a large radiation of phyla.</title>
        <authorList>
            <person name="Brown C.T."/>
            <person name="Hug L.A."/>
            <person name="Thomas B.C."/>
            <person name="Sharon I."/>
            <person name="Castelle C.J."/>
            <person name="Singh A."/>
            <person name="Wilkins M.J."/>
            <person name="Williams K.H."/>
            <person name="Banfield J.F."/>
        </authorList>
    </citation>
    <scope>NUCLEOTIDE SEQUENCE [LARGE SCALE GENOMIC DNA]</scope>
</reference>
<dbReference type="Proteomes" id="UP000034740">
    <property type="component" value="Unassembled WGS sequence"/>
</dbReference>
<evidence type="ECO:0000313" key="1">
    <source>
        <dbReference type="EMBL" id="KKW35160.1"/>
    </source>
</evidence>